<accession>A0ABV5S2Y4</accession>
<dbReference type="EMBL" id="JBHMBW010000016">
    <property type="protein sequence ID" value="MFB9625448.1"/>
    <property type="molecule type" value="Genomic_DNA"/>
</dbReference>
<dbReference type="RefSeq" id="WP_344987940.1">
    <property type="nucleotide sequence ID" value="NZ_BAAAXV010000002.1"/>
</dbReference>
<proteinExistence type="predicted"/>
<comment type="caution">
    <text evidence="2">The sequence shown here is derived from an EMBL/GenBank/DDBJ whole genome shotgun (WGS) entry which is preliminary data.</text>
</comment>
<sequence length="79" mass="8418">MIRRVLAVTVLAAATLATVPSAAQAAPRCPAGYECNTQYFSDAARTNLVGVKTEFCDGEVSTWGRLSGYISWSSSPCRD</sequence>
<dbReference type="InterPro" id="IPR046256">
    <property type="entry name" value="DUF6289"/>
</dbReference>
<evidence type="ECO:0000256" key="1">
    <source>
        <dbReference type="SAM" id="SignalP"/>
    </source>
</evidence>
<protein>
    <submittedName>
        <fullName evidence="2">DUF6289 family protein</fullName>
    </submittedName>
</protein>
<dbReference type="Pfam" id="PF19806">
    <property type="entry name" value="DUF6289"/>
    <property type="match status" value="1"/>
</dbReference>
<reference evidence="2 3" key="1">
    <citation type="submission" date="2024-09" db="EMBL/GenBank/DDBJ databases">
        <authorList>
            <person name="Sun Q."/>
            <person name="Mori K."/>
        </authorList>
    </citation>
    <scope>NUCLEOTIDE SEQUENCE [LARGE SCALE GENOMIC DNA]</scope>
    <source>
        <strain evidence="2 3">JCM 3143</strain>
    </source>
</reference>
<keyword evidence="1" id="KW-0732">Signal</keyword>
<evidence type="ECO:0000313" key="2">
    <source>
        <dbReference type="EMBL" id="MFB9625448.1"/>
    </source>
</evidence>
<keyword evidence="3" id="KW-1185">Reference proteome</keyword>
<name>A0ABV5S2Y4_9ACTN</name>
<gene>
    <name evidence="2" type="ORF">ACFFSA_20370</name>
</gene>
<feature type="signal peptide" evidence="1">
    <location>
        <begin position="1"/>
        <end position="25"/>
    </location>
</feature>
<evidence type="ECO:0000313" key="3">
    <source>
        <dbReference type="Proteomes" id="UP001589532"/>
    </source>
</evidence>
<organism evidence="2 3">
    <name type="scientific">Nonomuraea helvata</name>
    <dbReference type="NCBI Taxonomy" id="37484"/>
    <lineage>
        <taxon>Bacteria</taxon>
        <taxon>Bacillati</taxon>
        <taxon>Actinomycetota</taxon>
        <taxon>Actinomycetes</taxon>
        <taxon>Streptosporangiales</taxon>
        <taxon>Streptosporangiaceae</taxon>
        <taxon>Nonomuraea</taxon>
    </lineage>
</organism>
<feature type="chain" id="PRO_5046319321" evidence="1">
    <location>
        <begin position="26"/>
        <end position="79"/>
    </location>
</feature>
<dbReference type="Proteomes" id="UP001589532">
    <property type="component" value="Unassembled WGS sequence"/>
</dbReference>